<feature type="domain" description="Replication protein A 70 kDa DNA-binding subunit B/D first OB fold" evidence="1">
    <location>
        <begin position="1"/>
        <end position="66"/>
    </location>
</feature>
<dbReference type="EMBL" id="LK032072">
    <property type="protein sequence ID" value="CDY17276.1"/>
    <property type="molecule type" value="Genomic_DNA"/>
</dbReference>
<dbReference type="InterPro" id="IPR012340">
    <property type="entry name" value="NA-bd_OB-fold"/>
</dbReference>
<organism evidence="2 3">
    <name type="scientific">Brassica napus</name>
    <name type="common">Rape</name>
    <dbReference type="NCBI Taxonomy" id="3708"/>
    <lineage>
        <taxon>Eukaryota</taxon>
        <taxon>Viridiplantae</taxon>
        <taxon>Streptophyta</taxon>
        <taxon>Embryophyta</taxon>
        <taxon>Tracheophyta</taxon>
        <taxon>Spermatophyta</taxon>
        <taxon>Magnoliopsida</taxon>
        <taxon>eudicotyledons</taxon>
        <taxon>Gunneridae</taxon>
        <taxon>Pentapetalae</taxon>
        <taxon>rosids</taxon>
        <taxon>malvids</taxon>
        <taxon>Brassicales</taxon>
        <taxon>Brassicaceae</taxon>
        <taxon>Brassiceae</taxon>
        <taxon>Brassica</taxon>
    </lineage>
</organism>
<dbReference type="InterPro" id="IPR003871">
    <property type="entry name" value="RFA1B/D_OB_1st"/>
</dbReference>
<dbReference type="Gene3D" id="2.40.50.140">
    <property type="entry name" value="Nucleic acid-binding proteins"/>
    <property type="match status" value="1"/>
</dbReference>
<dbReference type="CDD" id="cd04480">
    <property type="entry name" value="RPA1_DBD_A_like"/>
    <property type="match status" value="1"/>
</dbReference>
<evidence type="ECO:0000259" key="1">
    <source>
        <dbReference type="Pfam" id="PF02721"/>
    </source>
</evidence>
<keyword evidence="3" id="KW-1185">Reference proteome</keyword>
<dbReference type="SUPFAM" id="SSF50249">
    <property type="entry name" value="Nucleic acid-binding proteins"/>
    <property type="match status" value="1"/>
</dbReference>
<name>A0A078FWF5_BRANA</name>
<proteinExistence type="predicted"/>
<protein>
    <submittedName>
        <fullName evidence="2">BnaA10g09100D protein</fullName>
    </submittedName>
</protein>
<evidence type="ECO:0000313" key="3">
    <source>
        <dbReference type="Proteomes" id="UP000028999"/>
    </source>
</evidence>
<dbReference type="Pfam" id="PF02721">
    <property type="entry name" value="DUF223"/>
    <property type="match status" value="1"/>
</dbReference>
<dbReference type="Gramene" id="CDY17276">
    <property type="protein sequence ID" value="CDY17276"/>
    <property type="gene ID" value="GSBRNA2T00095363001"/>
</dbReference>
<accession>A0A078FWF5</accession>
<sequence>MVLIDSNGVKINASVKKDMVNQFDSFMSQGSSKILLNFSLSHSCGSYRTAIHPYKIGFLSTTRVRCCDALPDELTGFEPVNYRDILDGTHNTDYLAANVPIEVVSADGKDTKKITVELRNEKQ</sequence>
<reference evidence="2 3" key="1">
    <citation type="journal article" date="2014" name="Science">
        <title>Plant genetics. Early allopolyploid evolution in the post-Neolithic Brassica napus oilseed genome.</title>
        <authorList>
            <person name="Chalhoub B."/>
            <person name="Denoeud F."/>
            <person name="Liu S."/>
            <person name="Parkin I.A."/>
            <person name="Tang H."/>
            <person name="Wang X."/>
            <person name="Chiquet J."/>
            <person name="Belcram H."/>
            <person name="Tong C."/>
            <person name="Samans B."/>
            <person name="Correa M."/>
            <person name="Da Silva C."/>
            <person name="Just J."/>
            <person name="Falentin C."/>
            <person name="Koh C.S."/>
            <person name="Le Clainche I."/>
            <person name="Bernard M."/>
            <person name="Bento P."/>
            <person name="Noel B."/>
            <person name="Labadie K."/>
            <person name="Alberti A."/>
            <person name="Charles M."/>
            <person name="Arnaud D."/>
            <person name="Guo H."/>
            <person name="Daviaud C."/>
            <person name="Alamery S."/>
            <person name="Jabbari K."/>
            <person name="Zhao M."/>
            <person name="Edger P.P."/>
            <person name="Chelaifa H."/>
            <person name="Tack D."/>
            <person name="Lassalle G."/>
            <person name="Mestiri I."/>
            <person name="Schnel N."/>
            <person name="Le Paslier M.C."/>
            <person name="Fan G."/>
            <person name="Renault V."/>
            <person name="Bayer P.E."/>
            <person name="Golicz A.A."/>
            <person name="Manoli S."/>
            <person name="Lee T.H."/>
            <person name="Thi V.H."/>
            <person name="Chalabi S."/>
            <person name="Hu Q."/>
            <person name="Fan C."/>
            <person name="Tollenaere R."/>
            <person name="Lu Y."/>
            <person name="Battail C."/>
            <person name="Shen J."/>
            <person name="Sidebottom C.H."/>
            <person name="Wang X."/>
            <person name="Canaguier A."/>
            <person name="Chauveau A."/>
            <person name="Berard A."/>
            <person name="Deniot G."/>
            <person name="Guan M."/>
            <person name="Liu Z."/>
            <person name="Sun F."/>
            <person name="Lim Y.P."/>
            <person name="Lyons E."/>
            <person name="Town C.D."/>
            <person name="Bancroft I."/>
            <person name="Wang X."/>
            <person name="Meng J."/>
            <person name="Ma J."/>
            <person name="Pires J.C."/>
            <person name="King G.J."/>
            <person name="Brunel D."/>
            <person name="Delourme R."/>
            <person name="Renard M."/>
            <person name="Aury J.M."/>
            <person name="Adams K.L."/>
            <person name="Batley J."/>
            <person name="Snowdon R.J."/>
            <person name="Tost J."/>
            <person name="Edwards D."/>
            <person name="Zhou Y."/>
            <person name="Hua W."/>
            <person name="Sharpe A.G."/>
            <person name="Paterson A.H."/>
            <person name="Guan C."/>
            <person name="Wincker P."/>
        </authorList>
    </citation>
    <scope>NUCLEOTIDE SEQUENCE [LARGE SCALE GENOMIC DNA]</scope>
    <source>
        <strain evidence="3">cv. Darmor-bzh</strain>
    </source>
</reference>
<dbReference type="PaxDb" id="3708-A0A078FWF5"/>
<evidence type="ECO:0000313" key="2">
    <source>
        <dbReference type="EMBL" id="CDY17276.1"/>
    </source>
</evidence>
<dbReference type="AlphaFoldDB" id="A0A078FWF5"/>
<dbReference type="STRING" id="3708.A0A078FWF5"/>
<dbReference type="Proteomes" id="UP000028999">
    <property type="component" value="Unassembled WGS sequence"/>
</dbReference>
<gene>
    <name evidence="2" type="primary">BnaA10g09100D</name>
    <name evidence="2" type="ORF">GSBRNA2T00095363001</name>
</gene>